<organism evidence="1 2">
    <name type="scientific">Halosaccharopolyspora lacisalsi</name>
    <dbReference type="NCBI Taxonomy" id="1000566"/>
    <lineage>
        <taxon>Bacteria</taxon>
        <taxon>Bacillati</taxon>
        <taxon>Actinomycetota</taxon>
        <taxon>Actinomycetes</taxon>
        <taxon>Pseudonocardiales</taxon>
        <taxon>Pseudonocardiaceae</taxon>
        <taxon>Halosaccharopolyspora</taxon>
    </lineage>
</organism>
<protein>
    <submittedName>
        <fullName evidence="1">Putative damage-inducible protein DinB</fullName>
    </submittedName>
</protein>
<keyword evidence="2" id="KW-1185">Reference proteome</keyword>
<name>A0A839DU40_9PSEU</name>
<accession>A0A839DU40</accession>
<comment type="caution">
    <text evidence="1">The sequence shown here is derived from an EMBL/GenBank/DDBJ whole genome shotgun (WGS) entry which is preliminary data.</text>
</comment>
<dbReference type="SUPFAM" id="SSF109854">
    <property type="entry name" value="DinB/YfiT-like putative metalloenzymes"/>
    <property type="match status" value="1"/>
</dbReference>
<gene>
    <name evidence="1" type="ORF">FHX42_000246</name>
</gene>
<reference evidence="1 2" key="1">
    <citation type="submission" date="2020-07" db="EMBL/GenBank/DDBJ databases">
        <title>Sequencing the genomes of 1000 actinobacteria strains.</title>
        <authorList>
            <person name="Klenk H.-P."/>
        </authorList>
    </citation>
    <scope>NUCLEOTIDE SEQUENCE [LARGE SCALE GENOMIC DNA]</scope>
    <source>
        <strain evidence="1 2">DSM 45975</strain>
    </source>
</reference>
<dbReference type="Gene3D" id="1.20.120.450">
    <property type="entry name" value="dinb family like domain"/>
    <property type="match status" value="1"/>
</dbReference>
<dbReference type="AlphaFoldDB" id="A0A839DU40"/>
<sequence length="182" mass="19822">MSLMVRAVTDDRDGLLTFLEKQRDALRAAVHGLTEEQAARAPSASDLSLTVLLKHVMRTERRWMVVMVAQRELPGLWPVTDREAEYSVGPGETLAGFLEQYAAAAVETRSIVDGVTDLDEPLPVPEAARSVPGAEPFSARWVLLHLIEETARHAGHADIIRESLDGAKAQSLLESLESGATT</sequence>
<evidence type="ECO:0000313" key="2">
    <source>
        <dbReference type="Proteomes" id="UP000569329"/>
    </source>
</evidence>
<dbReference type="InterPro" id="IPR007061">
    <property type="entry name" value="MST-like"/>
</dbReference>
<evidence type="ECO:0000313" key="1">
    <source>
        <dbReference type="EMBL" id="MBA8822917.1"/>
    </source>
</evidence>
<dbReference type="Proteomes" id="UP000569329">
    <property type="component" value="Unassembled WGS sequence"/>
</dbReference>
<proteinExistence type="predicted"/>
<dbReference type="Pfam" id="PF04978">
    <property type="entry name" value="MST"/>
    <property type="match status" value="1"/>
</dbReference>
<dbReference type="InterPro" id="IPR034660">
    <property type="entry name" value="DinB/YfiT-like"/>
</dbReference>
<dbReference type="RefSeq" id="WP_182542259.1">
    <property type="nucleotide sequence ID" value="NZ_JACGWZ010000001.1"/>
</dbReference>
<dbReference type="EMBL" id="JACGWZ010000001">
    <property type="protein sequence ID" value="MBA8822917.1"/>
    <property type="molecule type" value="Genomic_DNA"/>
</dbReference>